<dbReference type="Proteomes" id="UP000533017">
    <property type="component" value="Unassembled WGS sequence"/>
</dbReference>
<dbReference type="Gene3D" id="3.30.420.40">
    <property type="match status" value="2"/>
</dbReference>
<evidence type="ECO:0000313" key="4">
    <source>
        <dbReference type="Proteomes" id="UP000199052"/>
    </source>
</evidence>
<dbReference type="Proteomes" id="UP000199052">
    <property type="component" value="Unassembled WGS sequence"/>
</dbReference>
<organism evidence="3 4">
    <name type="scientific">Actinopolymorpha cephalotaxi</name>
    <dbReference type="NCBI Taxonomy" id="504797"/>
    <lineage>
        <taxon>Bacteria</taxon>
        <taxon>Bacillati</taxon>
        <taxon>Actinomycetota</taxon>
        <taxon>Actinomycetes</taxon>
        <taxon>Propionibacteriales</taxon>
        <taxon>Actinopolymorphaceae</taxon>
        <taxon>Actinopolymorpha</taxon>
    </lineage>
</organism>
<dbReference type="InterPro" id="IPR049874">
    <property type="entry name" value="ROK_cs"/>
</dbReference>
<accession>A0A1I2MFL5</accession>
<proteinExistence type="inferred from homology"/>
<dbReference type="RefSeq" id="WP_092881707.1">
    <property type="nucleotide sequence ID" value="NZ_FOOI01000002.1"/>
</dbReference>
<evidence type="ECO:0000313" key="5">
    <source>
        <dbReference type="Proteomes" id="UP000533017"/>
    </source>
</evidence>
<keyword evidence="3" id="KW-0418">Kinase</keyword>
<sequence>MTDLKAGRPANARTEPVLAVDIGGTKIAAGVVDADGRVLVSDRAPTLASHDDDADAIWARLHALCESVLDAAGRPVIQGVGVGCGGPMRWPVGEVSPVNLLPWRDFPLRARLAAAYPDVPVRVHNDAVAVVVAEHWQGAGRGVANMLGMVVSTGVGGGLILEGRLIDGGSGNAGHVGHMVVDPDGPPCGCGSRGCVEAFARGPGLAAWAREQGWRPNDPTANARDLADDARADHKVARAAFERAGWALGLGIASAVALCDVERVVLGGGVSQVGPLLFEPLERTLREYARIEFARHVRVERPILDQDAGMVGAAGFILRGDRYWSAD</sequence>
<evidence type="ECO:0000256" key="1">
    <source>
        <dbReference type="ARBA" id="ARBA00006479"/>
    </source>
</evidence>
<dbReference type="InterPro" id="IPR000600">
    <property type="entry name" value="ROK"/>
</dbReference>
<dbReference type="GO" id="GO:0004340">
    <property type="term" value="F:glucokinase activity"/>
    <property type="evidence" value="ECO:0007669"/>
    <property type="project" value="UniProtKB-EC"/>
</dbReference>
<dbReference type="PANTHER" id="PTHR18964">
    <property type="entry name" value="ROK (REPRESSOR, ORF, KINASE) FAMILY"/>
    <property type="match status" value="1"/>
</dbReference>
<dbReference type="EMBL" id="JACBZA010000001">
    <property type="protein sequence ID" value="NYH81649.1"/>
    <property type="molecule type" value="Genomic_DNA"/>
</dbReference>
<dbReference type="EC" id="2.7.1.2" evidence="2"/>
<evidence type="ECO:0000313" key="3">
    <source>
        <dbReference type="EMBL" id="SFF88156.1"/>
    </source>
</evidence>
<evidence type="ECO:0000313" key="2">
    <source>
        <dbReference type="EMBL" id="NYH81649.1"/>
    </source>
</evidence>
<dbReference type="AlphaFoldDB" id="A0A1I2MFL5"/>
<dbReference type="InterPro" id="IPR043129">
    <property type="entry name" value="ATPase_NBD"/>
</dbReference>
<dbReference type="STRING" id="504797.SAMN05421678_102512"/>
<dbReference type="PANTHER" id="PTHR18964:SF169">
    <property type="entry name" value="N-ACETYLMANNOSAMINE KINASE"/>
    <property type="match status" value="1"/>
</dbReference>
<comment type="similarity">
    <text evidence="1">Belongs to the ROK (NagC/XylR) family.</text>
</comment>
<dbReference type="PROSITE" id="PS01125">
    <property type="entry name" value="ROK"/>
    <property type="match status" value="1"/>
</dbReference>
<dbReference type="EMBL" id="FOOI01000002">
    <property type="protein sequence ID" value="SFF88156.1"/>
    <property type="molecule type" value="Genomic_DNA"/>
</dbReference>
<reference evidence="3 4" key="1">
    <citation type="submission" date="2016-10" db="EMBL/GenBank/DDBJ databases">
        <authorList>
            <person name="de Groot N.N."/>
        </authorList>
    </citation>
    <scope>NUCLEOTIDE SEQUENCE [LARGE SCALE GENOMIC DNA]</scope>
    <source>
        <strain evidence="3 4">CPCC 202808</strain>
    </source>
</reference>
<dbReference type="OrthoDB" id="9810372at2"/>
<name>A0A1I2MFL5_9ACTN</name>
<dbReference type="Pfam" id="PF00480">
    <property type="entry name" value="ROK"/>
    <property type="match status" value="1"/>
</dbReference>
<keyword evidence="5" id="KW-1185">Reference proteome</keyword>
<dbReference type="SUPFAM" id="SSF53067">
    <property type="entry name" value="Actin-like ATPase domain"/>
    <property type="match status" value="1"/>
</dbReference>
<gene>
    <name evidence="2" type="ORF">FHR37_000500</name>
    <name evidence="3" type="ORF">SAMN05421678_102512</name>
</gene>
<reference evidence="2 5" key="2">
    <citation type="submission" date="2020-07" db="EMBL/GenBank/DDBJ databases">
        <title>Sequencing the genomes of 1000 actinobacteria strains.</title>
        <authorList>
            <person name="Klenk H.-P."/>
        </authorList>
    </citation>
    <scope>NUCLEOTIDE SEQUENCE [LARGE SCALE GENOMIC DNA]</scope>
    <source>
        <strain evidence="2 5">DSM 45117</strain>
    </source>
</reference>
<protein>
    <submittedName>
        <fullName evidence="3">Glucokinase</fullName>
        <ecNumber evidence="2">2.7.1.2</ecNumber>
    </submittedName>
</protein>
<keyword evidence="2" id="KW-0808">Transferase</keyword>